<reference evidence="4 5" key="1">
    <citation type="journal article" date="2019" name="J. Ind. Microbiol. Biotechnol.">
        <title>The complete genomic sequence of Streptomyces spectabilis NRRL-2792 and identification of secondary metabolite biosynthetic gene clusters.</title>
        <authorList>
            <person name="Sinha A."/>
            <person name="Phillips-Salemka S."/>
            <person name="Niraula T.A."/>
            <person name="Short K.A."/>
            <person name="Niraula N.P."/>
        </authorList>
    </citation>
    <scope>NUCLEOTIDE SEQUENCE [LARGE SCALE GENOMIC DNA]</scope>
    <source>
        <strain evidence="4 5">NRRL 2792</strain>
    </source>
</reference>
<dbReference type="SUPFAM" id="SSF48452">
    <property type="entry name" value="TPR-like"/>
    <property type="match status" value="2"/>
</dbReference>
<dbReference type="Pfam" id="PF13432">
    <property type="entry name" value="TPR_16"/>
    <property type="match status" value="1"/>
</dbReference>
<dbReference type="PROSITE" id="PS50005">
    <property type="entry name" value="TPR"/>
    <property type="match status" value="2"/>
</dbReference>
<feature type="compositionally biased region" description="Pro residues" evidence="2">
    <location>
        <begin position="646"/>
        <end position="662"/>
    </location>
</feature>
<dbReference type="RefSeq" id="WP_144322118.1">
    <property type="nucleotide sequence ID" value="NZ_CP040916.1"/>
</dbReference>
<feature type="region of interest" description="Disordered" evidence="2">
    <location>
        <begin position="620"/>
        <end position="679"/>
    </location>
</feature>
<dbReference type="Gene3D" id="1.25.40.10">
    <property type="entry name" value="Tetratricopeptide repeat domain"/>
    <property type="match status" value="3"/>
</dbReference>
<evidence type="ECO:0000256" key="2">
    <source>
        <dbReference type="SAM" id="MobiDB-lite"/>
    </source>
</evidence>
<dbReference type="InterPro" id="IPR011990">
    <property type="entry name" value="TPR-like_helical_dom_sf"/>
</dbReference>
<accession>A0A516RGZ3</accession>
<evidence type="ECO:0000313" key="5">
    <source>
        <dbReference type="Proteomes" id="UP000316806"/>
    </source>
</evidence>
<dbReference type="InterPro" id="IPR024983">
    <property type="entry name" value="CHAT_dom"/>
</dbReference>
<dbReference type="EMBL" id="CP040916">
    <property type="protein sequence ID" value="QDQ14914.1"/>
    <property type="molecule type" value="Genomic_DNA"/>
</dbReference>
<dbReference type="PANTHER" id="PTHR10098">
    <property type="entry name" value="RAPSYN-RELATED"/>
    <property type="match status" value="1"/>
</dbReference>
<keyword evidence="1" id="KW-0802">TPR repeat</keyword>
<evidence type="ECO:0000256" key="1">
    <source>
        <dbReference type="PROSITE-ProRule" id="PRU00339"/>
    </source>
</evidence>
<proteinExistence type="predicted"/>
<evidence type="ECO:0000313" key="4">
    <source>
        <dbReference type="EMBL" id="QDQ14914.1"/>
    </source>
</evidence>
<gene>
    <name evidence="4" type="ORF">FH965_33805</name>
</gene>
<name>A0A516RGZ3_STRST</name>
<evidence type="ECO:0000259" key="3">
    <source>
        <dbReference type="Pfam" id="PF12770"/>
    </source>
</evidence>
<feature type="domain" description="CHAT" evidence="3">
    <location>
        <begin position="1302"/>
        <end position="1558"/>
    </location>
</feature>
<dbReference type="InterPro" id="IPR019734">
    <property type="entry name" value="TPR_rpt"/>
</dbReference>
<feature type="repeat" description="TPR" evidence="1">
    <location>
        <begin position="508"/>
        <end position="541"/>
    </location>
</feature>
<organism evidence="4 5">
    <name type="scientific">Streptomyces spectabilis</name>
    <dbReference type="NCBI Taxonomy" id="68270"/>
    <lineage>
        <taxon>Bacteria</taxon>
        <taxon>Bacillati</taxon>
        <taxon>Actinomycetota</taxon>
        <taxon>Actinomycetes</taxon>
        <taxon>Kitasatosporales</taxon>
        <taxon>Streptomycetaceae</taxon>
        <taxon>Streptomyces</taxon>
    </lineage>
</organism>
<dbReference type="SMART" id="SM00028">
    <property type="entry name" value="TPR"/>
    <property type="match status" value="5"/>
</dbReference>
<dbReference type="Pfam" id="PF12770">
    <property type="entry name" value="CHAT"/>
    <property type="match status" value="1"/>
</dbReference>
<protein>
    <submittedName>
        <fullName evidence="4">CHAT domain-containing protein</fullName>
    </submittedName>
</protein>
<sequence length="1576" mass="169535">MLGLTMLVTWARSMHDRFGPQPPDVPGARWTARAPQALVVDRAAVEERLRALAALPPAARRDDVAERSADATTSLLADLFAFGATCEDPWRVRAEAGLLADVLEAVVAALAVGRDPRRSDARRVAQMLAAQTHLVHGIAADAIGHRDEAHRHFSLAAHPAAARVDGVAFALGTVGAALTDEEADRAPLAEVPEAARDMLDPLEEMCGYELAVLRRALKVRCAAYDVVAAVAEDGDHEEGSREAALKHWLDQWGPGAEAELWIAWRNAFVHRLSESESESESESGSEEGGGGDEALLAWAALGDRALAACPDAPGFRWTLARHLRAQGATDREIRVLTDLMADDPADPQLVRPLANAYAEAGRLDEGVALLRSRISDPPVPDDEPFVELIVLLLAARLRPEAVEWDEELARITGGRRITDVLPTTGNAPAPAARPPVYALFKDGELLIDPKSGSVPPGEVAAQLWAAMIAGNPDGADQLQRLAEDEPGLAAKVAKLLGVSLVTRAQREASELIGRGEHHFHRGEYADAATYYQRALDADPESSLALLMLGDVHFVRREMGLARVYFQESLAVEETPMAWRFLGDTFRDALDGADEARRCYERALALDPGYGGARQSLEALPPRTVVPPPAPDVDAPASEPPDVDAPAPEPPAADEPAAEPPAAEPAAAGPHEPARFGAPYGGPIGLPVTGPAAGTGIKAALPAELEAAVREREPVLGELLAAAADDDRFDAWLRTEGADHWPGAFDTLRMMVFHWAAKAGDFERSLLLARRGVQLAEHLDQQWPAGDPEEPGRARLLADSLKQAAAVLDDMGRYSEAYDLLRQAERWLVTDEHERERAGRDPWLDFGQFSSLDDWAVLYRDLARVARRCGDAAAAEEYQRRLDEITADVPASDHERIVSLVELAMAWHKLGERERALSWFHEALPLAEREALRAPVPVALATVHHYLGVVLGEQGFPRMALHHLAEARMRNSGNADRLAQDWLATAAVLRRWPDLGHAVLAYEQVLQLSGVPGQKGDPLFWAPRGEPTATRGHRVLSAERAWPAILPMAHAAWEYGEKYTATDVLELGVDLADLVRAAEPNPERRTHLTDGRAEAYELLTRYRLRRAESEGRSAAGRAADRPVRADQEPRHHIAAAFTASERLRARSLLDAMSTAQLRAPDGVPPALLADEAALIGERAALAAGPAVDWKRHYDLTARLDALWRELAGYGPLAEEYVAVRRATVMDPGAVCRELAGQRTVVASYALLDTGEIALFTLGGDDGGTVRVTPVDADGAAVLRFVADNLGSAGRVREMAEDMPGLFHRVLDPLVAPLAALTRPEDTVVICPTGALHHVPFHALCPDASGALIDRNAVTYLPTVSLLRTLTHRTPVAGGGALVLGDPGGDLPHARGEAVALAERLGRAPLLGERATRERVLGGLPDAEVFHAACHASFDAADPLASGLVLADGVLTARDILRQDLHGVRLAVLSACETGLGRTSRTDDTLGLSWSLLYAGVRSLVMSLWRVPDASTAALMGDFHDLTAAGEAPGAALRAALRAARDRPGGDRLERWAAFCLLGDWRAPRPDPRPATPGSTPC</sequence>
<dbReference type="Proteomes" id="UP000316806">
    <property type="component" value="Chromosome"/>
</dbReference>
<feature type="repeat" description="TPR" evidence="1">
    <location>
        <begin position="896"/>
        <end position="929"/>
    </location>
</feature>